<comment type="pathway">
    <text evidence="1">Phospholipid metabolism; CDP-diacylglycerol biosynthesis; CDP-diacylglycerol from sn-glycerol 3-phosphate: step 2/3.</text>
</comment>
<dbReference type="EMBL" id="JALJAT010000002">
    <property type="protein sequence ID" value="KAK4474029.1"/>
    <property type="molecule type" value="Genomic_DNA"/>
</dbReference>
<dbReference type="Pfam" id="PF01553">
    <property type="entry name" value="Acyltransferase"/>
    <property type="match status" value="1"/>
</dbReference>
<evidence type="ECO:0000313" key="8">
    <source>
        <dbReference type="Proteomes" id="UP001292079"/>
    </source>
</evidence>
<feature type="transmembrane region" description="Helical" evidence="5">
    <location>
        <begin position="28"/>
        <end position="47"/>
    </location>
</feature>
<dbReference type="AlphaFoldDB" id="A0AAE1ZIK3"/>
<reference evidence="7" key="2">
    <citation type="journal article" date="2023" name="Infect Dis Poverty">
        <title>Chromosome-scale genome of the human blood fluke Schistosoma mekongi and its implications for public health.</title>
        <authorList>
            <person name="Zhou M."/>
            <person name="Xu L."/>
            <person name="Xu D."/>
            <person name="Chen W."/>
            <person name="Khan J."/>
            <person name="Hu Y."/>
            <person name="Huang H."/>
            <person name="Wei H."/>
            <person name="Zhang Y."/>
            <person name="Chusongsang P."/>
            <person name="Tanasarnprasert K."/>
            <person name="Hu X."/>
            <person name="Limpanont Y."/>
            <person name="Lv Z."/>
        </authorList>
    </citation>
    <scope>NUCLEOTIDE SEQUENCE</scope>
    <source>
        <strain evidence="7">LV_2022a</strain>
    </source>
</reference>
<evidence type="ECO:0000256" key="4">
    <source>
        <dbReference type="ARBA" id="ARBA00023315"/>
    </source>
</evidence>
<dbReference type="EC" id="2.3.1.51" evidence="2"/>
<dbReference type="GO" id="GO:0006654">
    <property type="term" value="P:phosphatidic acid biosynthetic process"/>
    <property type="evidence" value="ECO:0007669"/>
    <property type="project" value="TreeGrafter"/>
</dbReference>
<comment type="caution">
    <text evidence="7">The sequence shown here is derived from an EMBL/GenBank/DDBJ whole genome shotgun (WGS) entry which is preliminary data.</text>
</comment>
<proteinExistence type="predicted"/>
<name>A0AAE1ZIK3_SCHME</name>
<reference evidence="7" key="1">
    <citation type="submission" date="2022-04" db="EMBL/GenBank/DDBJ databases">
        <authorList>
            <person name="Xu L."/>
            <person name="Lv Z."/>
        </authorList>
    </citation>
    <scope>NUCLEOTIDE SEQUENCE</scope>
    <source>
        <strain evidence="7">LV_2022a</strain>
    </source>
</reference>
<sequence>MLLHILSYVGVIFACIPILYRIPKVQYYARFTVFCLSIIVGSFYYSVRLAFEGRRYENAWMFIKHLTFSGKLIGLNPVVENAHLLPKEPCIYVLNHQSCIDVASVGGIWPKRCAVVSKASLKFMGPLGLIIWLSRTITIDRSHHGDAISVMDKAAEAAKRDQVSVCIFPEGTRSGADNLLPFKKGAFHMAIKCQFPIQPIVIEPYSKFLNHKEKRFESATYRVRVLPKIDTKGMDKSQVDELLNETRKEMVAAFELLRNPSN</sequence>
<keyword evidence="3" id="KW-0808">Transferase</keyword>
<keyword evidence="5" id="KW-0812">Transmembrane</keyword>
<accession>A0AAE1ZIK3</accession>
<keyword evidence="5" id="KW-0472">Membrane</keyword>
<keyword evidence="5" id="KW-1133">Transmembrane helix</keyword>
<dbReference type="SMART" id="SM00563">
    <property type="entry name" value="PlsC"/>
    <property type="match status" value="1"/>
</dbReference>
<dbReference type="SUPFAM" id="SSF69593">
    <property type="entry name" value="Glycerol-3-phosphate (1)-acyltransferase"/>
    <property type="match status" value="1"/>
</dbReference>
<protein>
    <recommendedName>
        <fullName evidence="2">1-acylglycerol-3-phosphate O-acyltransferase</fullName>
        <ecNumber evidence="2">2.3.1.51</ecNumber>
    </recommendedName>
</protein>
<evidence type="ECO:0000256" key="2">
    <source>
        <dbReference type="ARBA" id="ARBA00013211"/>
    </source>
</evidence>
<dbReference type="GO" id="GO:0005783">
    <property type="term" value="C:endoplasmic reticulum"/>
    <property type="evidence" value="ECO:0007669"/>
    <property type="project" value="TreeGrafter"/>
</dbReference>
<dbReference type="PANTHER" id="PTHR10434:SF11">
    <property type="entry name" value="1-ACYL-SN-GLYCEROL-3-PHOSPHATE ACYLTRANSFERASE"/>
    <property type="match status" value="1"/>
</dbReference>
<keyword evidence="4" id="KW-0012">Acyltransferase</keyword>
<dbReference type="PANTHER" id="PTHR10434">
    <property type="entry name" value="1-ACYL-SN-GLYCEROL-3-PHOSPHATE ACYLTRANSFERASE"/>
    <property type="match status" value="1"/>
</dbReference>
<evidence type="ECO:0000259" key="6">
    <source>
        <dbReference type="SMART" id="SM00563"/>
    </source>
</evidence>
<keyword evidence="8" id="KW-1185">Reference proteome</keyword>
<organism evidence="7 8">
    <name type="scientific">Schistosoma mekongi</name>
    <name type="common">Parasitic worm</name>
    <dbReference type="NCBI Taxonomy" id="38744"/>
    <lineage>
        <taxon>Eukaryota</taxon>
        <taxon>Metazoa</taxon>
        <taxon>Spiralia</taxon>
        <taxon>Lophotrochozoa</taxon>
        <taxon>Platyhelminthes</taxon>
        <taxon>Trematoda</taxon>
        <taxon>Digenea</taxon>
        <taxon>Strigeidida</taxon>
        <taxon>Schistosomatoidea</taxon>
        <taxon>Schistosomatidae</taxon>
        <taxon>Schistosoma</taxon>
    </lineage>
</organism>
<dbReference type="Proteomes" id="UP001292079">
    <property type="component" value="Unassembled WGS sequence"/>
</dbReference>
<feature type="domain" description="Phospholipid/glycerol acyltransferase" evidence="6">
    <location>
        <begin position="90"/>
        <end position="205"/>
    </location>
</feature>
<dbReference type="GO" id="GO:0003841">
    <property type="term" value="F:1-acylglycerol-3-phosphate O-acyltransferase activity"/>
    <property type="evidence" value="ECO:0007669"/>
    <property type="project" value="UniProtKB-EC"/>
</dbReference>
<evidence type="ECO:0000256" key="5">
    <source>
        <dbReference type="SAM" id="Phobius"/>
    </source>
</evidence>
<evidence type="ECO:0000313" key="7">
    <source>
        <dbReference type="EMBL" id="KAK4474029.1"/>
    </source>
</evidence>
<gene>
    <name evidence="7" type="ORF">MN116_003342</name>
</gene>
<dbReference type="CDD" id="cd07989">
    <property type="entry name" value="LPLAT_AGPAT-like"/>
    <property type="match status" value="1"/>
</dbReference>
<feature type="transmembrane region" description="Helical" evidence="5">
    <location>
        <begin position="5"/>
        <end position="22"/>
    </location>
</feature>
<evidence type="ECO:0000256" key="1">
    <source>
        <dbReference type="ARBA" id="ARBA00004728"/>
    </source>
</evidence>
<dbReference type="InterPro" id="IPR002123">
    <property type="entry name" value="Plipid/glycerol_acylTrfase"/>
</dbReference>
<evidence type="ECO:0000256" key="3">
    <source>
        <dbReference type="ARBA" id="ARBA00022679"/>
    </source>
</evidence>